<gene>
    <name evidence="1" type="ORF">QJS10_CPA02g00835</name>
</gene>
<proteinExistence type="predicted"/>
<dbReference type="Proteomes" id="UP001180020">
    <property type="component" value="Unassembled WGS sequence"/>
</dbReference>
<dbReference type="EMBL" id="JAUJYO010000002">
    <property type="protein sequence ID" value="KAK1323968.1"/>
    <property type="molecule type" value="Genomic_DNA"/>
</dbReference>
<reference evidence="1" key="2">
    <citation type="submission" date="2023-06" db="EMBL/GenBank/DDBJ databases">
        <authorList>
            <person name="Ma L."/>
            <person name="Liu K.-W."/>
            <person name="Li Z."/>
            <person name="Hsiao Y.-Y."/>
            <person name="Qi Y."/>
            <person name="Fu T."/>
            <person name="Tang G."/>
            <person name="Zhang D."/>
            <person name="Sun W.-H."/>
            <person name="Liu D.-K."/>
            <person name="Li Y."/>
            <person name="Chen G.-Z."/>
            <person name="Liu X.-D."/>
            <person name="Liao X.-Y."/>
            <person name="Jiang Y.-T."/>
            <person name="Yu X."/>
            <person name="Hao Y."/>
            <person name="Huang J."/>
            <person name="Zhao X.-W."/>
            <person name="Ke S."/>
            <person name="Chen Y.-Y."/>
            <person name="Wu W.-L."/>
            <person name="Hsu J.-L."/>
            <person name="Lin Y.-F."/>
            <person name="Huang M.-D."/>
            <person name="Li C.-Y."/>
            <person name="Huang L."/>
            <person name="Wang Z.-W."/>
            <person name="Zhao X."/>
            <person name="Zhong W.-Y."/>
            <person name="Peng D.-H."/>
            <person name="Ahmad S."/>
            <person name="Lan S."/>
            <person name="Zhang J.-S."/>
            <person name="Tsai W.-C."/>
            <person name="Van De Peer Y."/>
            <person name="Liu Z.-J."/>
        </authorList>
    </citation>
    <scope>NUCLEOTIDE SEQUENCE</scope>
    <source>
        <strain evidence="1">CP</strain>
        <tissue evidence="1">Leaves</tissue>
    </source>
</reference>
<dbReference type="PANTHER" id="PTHR31639:SF256">
    <property type="entry name" value="OS07G0242900 PROTEIN"/>
    <property type="match status" value="1"/>
</dbReference>
<dbReference type="PANTHER" id="PTHR31639">
    <property type="entry name" value="F-BOX PROTEIN-LIKE"/>
    <property type="match status" value="1"/>
</dbReference>
<reference evidence="1" key="1">
    <citation type="journal article" date="2023" name="Nat. Commun.">
        <title>Diploid and tetraploid genomes of Acorus and the evolution of monocots.</title>
        <authorList>
            <person name="Ma L."/>
            <person name="Liu K.W."/>
            <person name="Li Z."/>
            <person name="Hsiao Y.Y."/>
            <person name="Qi Y."/>
            <person name="Fu T."/>
            <person name="Tang G.D."/>
            <person name="Zhang D."/>
            <person name="Sun W.H."/>
            <person name="Liu D.K."/>
            <person name="Li Y."/>
            <person name="Chen G.Z."/>
            <person name="Liu X.D."/>
            <person name="Liao X.Y."/>
            <person name="Jiang Y.T."/>
            <person name="Yu X."/>
            <person name="Hao Y."/>
            <person name="Huang J."/>
            <person name="Zhao X.W."/>
            <person name="Ke S."/>
            <person name="Chen Y.Y."/>
            <person name="Wu W.L."/>
            <person name="Hsu J.L."/>
            <person name="Lin Y.F."/>
            <person name="Huang M.D."/>
            <person name="Li C.Y."/>
            <person name="Huang L."/>
            <person name="Wang Z.W."/>
            <person name="Zhao X."/>
            <person name="Zhong W.Y."/>
            <person name="Peng D.H."/>
            <person name="Ahmad S."/>
            <person name="Lan S."/>
            <person name="Zhang J.S."/>
            <person name="Tsai W.C."/>
            <person name="Van de Peer Y."/>
            <person name="Liu Z.J."/>
        </authorList>
    </citation>
    <scope>NUCLEOTIDE SEQUENCE</scope>
    <source>
        <strain evidence="1">CP</strain>
    </source>
</reference>
<evidence type="ECO:0000313" key="2">
    <source>
        <dbReference type="Proteomes" id="UP001180020"/>
    </source>
</evidence>
<comment type="caution">
    <text evidence="1">The sequence shown here is derived from an EMBL/GenBank/DDBJ whole genome shotgun (WGS) entry which is preliminary data.</text>
</comment>
<sequence length="195" mass="22761">MRDAVRASVLSNKWRYLALFYPNLNFESNNILRNRFSVQRFDKLDDNGRAEFVLEKKLNFVRAVDHFFEFRPYGVKMKSHRICLSLDVDHESHLDQWIELAFLSDIESLNLTLSEFIFDKPDHEKLGTSSIYSKREVGKYPEGNGVGWLRLDLSLMLWFFCQRTGEGRLVITSRPGWGGYFLVAAPIMTCQTSHL</sequence>
<keyword evidence="2" id="KW-1185">Reference proteome</keyword>
<organism evidence="1 2">
    <name type="scientific">Acorus calamus</name>
    <name type="common">Sweet flag</name>
    <dbReference type="NCBI Taxonomy" id="4465"/>
    <lineage>
        <taxon>Eukaryota</taxon>
        <taxon>Viridiplantae</taxon>
        <taxon>Streptophyta</taxon>
        <taxon>Embryophyta</taxon>
        <taxon>Tracheophyta</taxon>
        <taxon>Spermatophyta</taxon>
        <taxon>Magnoliopsida</taxon>
        <taxon>Liliopsida</taxon>
        <taxon>Acoraceae</taxon>
        <taxon>Acorus</taxon>
    </lineage>
</organism>
<protein>
    <submittedName>
        <fullName evidence="1">F-box/LRR-repeat protein</fullName>
    </submittedName>
</protein>
<name>A0AAV9FD17_ACOCL</name>
<evidence type="ECO:0000313" key="1">
    <source>
        <dbReference type="EMBL" id="KAK1323968.1"/>
    </source>
</evidence>
<accession>A0AAV9FD17</accession>
<dbReference type="AlphaFoldDB" id="A0AAV9FD17"/>